<dbReference type="EMBL" id="HE804045">
    <property type="protein sequence ID" value="CCH31173.1"/>
    <property type="molecule type" value="Genomic_DNA"/>
</dbReference>
<feature type="transmembrane region" description="Helical" evidence="1">
    <location>
        <begin position="20"/>
        <end position="39"/>
    </location>
</feature>
<reference evidence="2 3" key="1">
    <citation type="journal article" date="2012" name="BMC Genomics">
        <title>Complete genome sequence of Saccharothrix espanaensis DSM 44229T and comparison to the other completely sequenced Pseudonocardiaceae.</title>
        <authorList>
            <person name="Strobel T."/>
            <person name="Al-Dilaimi A."/>
            <person name="Blom J."/>
            <person name="Gessner A."/>
            <person name="Kalinowski J."/>
            <person name="Luzhetska M."/>
            <person name="Puhler A."/>
            <person name="Szczepanowski R."/>
            <person name="Bechthold A."/>
            <person name="Ruckert C."/>
        </authorList>
    </citation>
    <scope>NUCLEOTIDE SEQUENCE [LARGE SCALE GENOMIC DNA]</scope>
    <source>
        <strain evidence="3">ATCC 51144 / DSM 44229 / JCM 9112 / NBRC 15066 / NRRL 15764</strain>
    </source>
</reference>
<dbReference type="eggNOG" id="COG4585">
    <property type="taxonomic scope" value="Bacteria"/>
</dbReference>
<feature type="transmembrane region" description="Helical" evidence="1">
    <location>
        <begin position="109"/>
        <end position="135"/>
    </location>
</feature>
<keyword evidence="1" id="KW-1133">Transmembrane helix</keyword>
<keyword evidence="3" id="KW-1185">Reference proteome</keyword>
<dbReference type="AlphaFoldDB" id="K0K3R9"/>
<dbReference type="BioCyc" id="SESP1179773:BN6_RS18790-MONOMER"/>
<feature type="transmembrane region" description="Helical" evidence="1">
    <location>
        <begin position="155"/>
        <end position="179"/>
    </location>
</feature>
<feature type="transmembrane region" description="Helical" evidence="1">
    <location>
        <begin position="79"/>
        <end position="97"/>
    </location>
</feature>
<gene>
    <name evidence="2" type="ordered locus">BN6_38840</name>
</gene>
<dbReference type="PATRIC" id="fig|1179773.3.peg.3885"/>
<evidence type="ECO:0000256" key="1">
    <source>
        <dbReference type="SAM" id="Phobius"/>
    </source>
</evidence>
<proteinExistence type="predicted"/>
<keyword evidence="1" id="KW-0472">Membrane</keyword>
<feature type="transmembrane region" description="Helical" evidence="1">
    <location>
        <begin position="51"/>
        <end position="67"/>
    </location>
</feature>
<dbReference type="KEGG" id="sesp:BN6_38840"/>
<dbReference type="OrthoDB" id="5125370at2"/>
<protein>
    <submittedName>
        <fullName evidence="2">Putative membrane protein</fullName>
    </submittedName>
</protein>
<dbReference type="Proteomes" id="UP000006281">
    <property type="component" value="Chromosome"/>
</dbReference>
<dbReference type="STRING" id="1179773.BN6_38840"/>
<dbReference type="HOGENOM" id="CLU_058028_0_0_11"/>
<accession>K0K3R9</accession>
<evidence type="ECO:0000313" key="2">
    <source>
        <dbReference type="EMBL" id="CCH31173.1"/>
    </source>
</evidence>
<evidence type="ECO:0000313" key="3">
    <source>
        <dbReference type="Proteomes" id="UP000006281"/>
    </source>
</evidence>
<organism evidence="2 3">
    <name type="scientific">Saccharothrix espanaensis (strain ATCC 51144 / DSM 44229 / JCM 9112 / NBRC 15066 / NRRL 15764)</name>
    <dbReference type="NCBI Taxonomy" id="1179773"/>
    <lineage>
        <taxon>Bacteria</taxon>
        <taxon>Bacillati</taxon>
        <taxon>Actinomycetota</taxon>
        <taxon>Actinomycetes</taxon>
        <taxon>Pseudonocardiales</taxon>
        <taxon>Pseudonocardiaceae</taxon>
        <taxon>Saccharothrix</taxon>
    </lineage>
</organism>
<name>K0K3R9_SACES</name>
<keyword evidence="1" id="KW-0812">Transmembrane</keyword>
<sequence length="382" mass="40189">MGEPDTDLVTDRLLHRLRLALLAITTTTLGGFALPLLAANPEVYRDLTRQVVAFALLTGVLLVSGWHVLRRRFPGRSRWVQVAVVFTASGLATTGIAPERLMWEAEWSYGVIGWFVLLVLVGRGAVAAVVFLGVHTVVSFGQLLLVGPADEVADLVVVTTVVLGCQLPVVAVVAALRGLTATAAAASLRAERVRTADAIAEHLHADRQARYADLAGTTVPLLTDLTTGAADLSDDGVRAAYAVAAARHRRLFAEHDDVVDPLLHELRACVDLAERQGVAVYLGTCGERPTPPLEVRRALTEPALRIMATASRARVTVLGTPTGVAVSVLADTPAGPAPAEIGTGEIGTGEVGTAEIGTAGVTVTRLVDGARVWVEATWRVGD</sequence>
<dbReference type="RefSeq" id="WP_015101285.1">
    <property type="nucleotide sequence ID" value="NC_019673.1"/>
</dbReference>